<dbReference type="SUPFAM" id="SSF51735">
    <property type="entry name" value="NAD(P)-binding Rossmann-fold domains"/>
    <property type="match status" value="1"/>
</dbReference>
<organism evidence="6 7">
    <name type="scientific">Propionivibrio dicarboxylicus</name>
    <dbReference type="NCBI Taxonomy" id="83767"/>
    <lineage>
        <taxon>Bacteria</taxon>
        <taxon>Pseudomonadati</taxon>
        <taxon>Pseudomonadota</taxon>
        <taxon>Betaproteobacteria</taxon>
        <taxon>Rhodocyclales</taxon>
        <taxon>Rhodocyclaceae</taxon>
        <taxon>Propionivibrio</taxon>
    </lineage>
</organism>
<gene>
    <name evidence="6" type="ORF">SAMN05660652_02190</name>
</gene>
<dbReference type="InterPro" id="IPR006115">
    <property type="entry name" value="6PGDH_NADP-bd"/>
</dbReference>
<dbReference type="AlphaFoldDB" id="A0A1G8EU11"/>
<evidence type="ECO:0000313" key="6">
    <source>
        <dbReference type="EMBL" id="SDH73344.1"/>
    </source>
</evidence>
<protein>
    <submittedName>
        <fullName evidence="6">3-hydroxyisobutyrate dehydrogenase</fullName>
    </submittedName>
</protein>
<dbReference type="GO" id="GO:0051287">
    <property type="term" value="F:NAD binding"/>
    <property type="evidence" value="ECO:0007669"/>
    <property type="project" value="InterPro"/>
</dbReference>
<dbReference type="PANTHER" id="PTHR43060">
    <property type="entry name" value="3-HYDROXYISOBUTYRATE DEHYDROGENASE-LIKE 1, MITOCHONDRIAL-RELATED"/>
    <property type="match status" value="1"/>
</dbReference>
<evidence type="ECO:0000256" key="3">
    <source>
        <dbReference type="PIRSR" id="PIRSR000103-1"/>
    </source>
</evidence>
<evidence type="ECO:0000256" key="1">
    <source>
        <dbReference type="ARBA" id="ARBA00023002"/>
    </source>
</evidence>
<dbReference type="Proteomes" id="UP000198607">
    <property type="component" value="Unassembled WGS sequence"/>
</dbReference>
<keyword evidence="1" id="KW-0560">Oxidoreductase</keyword>
<feature type="domain" description="3-hydroxyisobutyrate dehydrogenase-like NAD-binding" evidence="5">
    <location>
        <begin position="171"/>
        <end position="287"/>
    </location>
</feature>
<dbReference type="InterPro" id="IPR036291">
    <property type="entry name" value="NAD(P)-bd_dom_sf"/>
</dbReference>
<dbReference type="GO" id="GO:0016491">
    <property type="term" value="F:oxidoreductase activity"/>
    <property type="evidence" value="ECO:0007669"/>
    <property type="project" value="UniProtKB-KW"/>
</dbReference>
<dbReference type="GO" id="GO:0050661">
    <property type="term" value="F:NADP binding"/>
    <property type="evidence" value="ECO:0007669"/>
    <property type="project" value="InterPro"/>
</dbReference>
<evidence type="ECO:0000259" key="4">
    <source>
        <dbReference type="Pfam" id="PF03446"/>
    </source>
</evidence>
<dbReference type="STRING" id="83767.SAMN05660652_02190"/>
<evidence type="ECO:0000256" key="2">
    <source>
        <dbReference type="ARBA" id="ARBA00023027"/>
    </source>
</evidence>
<dbReference type="Pfam" id="PF14833">
    <property type="entry name" value="NAD_binding_11"/>
    <property type="match status" value="1"/>
</dbReference>
<dbReference type="InterPro" id="IPR029154">
    <property type="entry name" value="HIBADH-like_NADP-bd"/>
</dbReference>
<evidence type="ECO:0000259" key="5">
    <source>
        <dbReference type="Pfam" id="PF14833"/>
    </source>
</evidence>
<name>A0A1G8EU11_9RHOO</name>
<dbReference type="SUPFAM" id="SSF48179">
    <property type="entry name" value="6-phosphogluconate dehydrogenase C-terminal domain-like"/>
    <property type="match status" value="1"/>
</dbReference>
<dbReference type="PANTHER" id="PTHR43060:SF15">
    <property type="entry name" value="3-HYDROXYISOBUTYRATE DEHYDROGENASE-LIKE 1, MITOCHONDRIAL-RELATED"/>
    <property type="match status" value="1"/>
</dbReference>
<sequence length="294" mass="30278">MTTTTWPGSIGFIGLGAMGGAVAQRLSSAWKLKVFDLSPAAVEAIGKFGAVACASPAEAMAGAAVVFSCLPTPELVEAFWTENGKHLGDGAIAVDLSTIDPATSRRVATLIERQAGAKFVACTMGKTPAMAREGKIPVFVGGDAAAVEKLRPVLAVMANAVFDMGSVEGATMFKLISNLIGMTNLAVLAEGHLLAQAAGIDPATYMEALRTTGGWSVQADIRLKWMMERDFAPRFAVDLAAKDLRLSVNAAAQWGIPTPVAAAGLSVFSLAHAAGLGAKDAAAIVEPLTPKVKV</sequence>
<dbReference type="Pfam" id="PF03446">
    <property type="entry name" value="NAD_binding_2"/>
    <property type="match status" value="1"/>
</dbReference>
<dbReference type="InterPro" id="IPR015815">
    <property type="entry name" value="HIBADH-related"/>
</dbReference>
<dbReference type="PIRSF" id="PIRSF000103">
    <property type="entry name" value="HIBADH"/>
    <property type="match status" value="1"/>
</dbReference>
<dbReference type="InterPro" id="IPR008927">
    <property type="entry name" value="6-PGluconate_DH-like_C_sf"/>
</dbReference>
<feature type="active site" evidence="3">
    <location>
        <position position="174"/>
    </location>
</feature>
<feature type="domain" description="6-phosphogluconate dehydrogenase NADP-binding" evidence="4">
    <location>
        <begin position="9"/>
        <end position="165"/>
    </location>
</feature>
<dbReference type="RefSeq" id="WP_091937520.1">
    <property type="nucleotide sequence ID" value="NZ_FNCY01000008.1"/>
</dbReference>
<dbReference type="EMBL" id="FNCY01000008">
    <property type="protein sequence ID" value="SDH73344.1"/>
    <property type="molecule type" value="Genomic_DNA"/>
</dbReference>
<evidence type="ECO:0000313" key="7">
    <source>
        <dbReference type="Proteomes" id="UP000198607"/>
    </source>
</evidence>
<dbReference type="Gene3D" id="3.40.50.720">
    <property type="entry name" value="NAD(P)-binding Rossmann-like Domain"/>
    <property type="match status" value="1"/>
</dbReference>
<dbReference type="Gene3D" id="1.10.1040.10">
    <property type="entry name" value="N-(1-d-carboxylethyl)-l-norvaline Dehydrogenase, domain 2"/>
    <property type="match status" value="1"/>
</dbReference>
<proteinExistence type="predicted"/>
<keyword evidence="7" id="KW-1185">Reference proteome</keyword>
<keyword evidence="2" id="KW-0520">NAD</keyword>
<accession>A0A1G8EU11</accession>
<reference evidence="6 7" key="1">
    <citation type="submission" date="2016-10" db="EMBL/GenBank/DDBJ databases">
        <authorList>
            <person name="de Groot N.N."/>
        </authorList>
    </citation>
    <scope>NUCLEOTIDE SEQUENCE [LARGE SCALE GENOMIC DNA]</scope>
    <source>
        <strain evidence="6 7">DSM 5885</strain>
    </source>
</reference>
<dbReference type="OrthoDB" id="9777604at2"/>
<dbReference type="InterPro" id="IPR013328">
    <property type="entry name" value="6PGD_dom2"/>
</dbReference>